<name>A0A4Y2R5R0_ARAVE</name>
<evidence type="ECO:0000313" key="1">
    <source>
        <dbReference type="EMBL" id="GBN71028.1"/>
    </source>
</evidence>
<comment type="caution">
    <text evidence="1">The sequence shown here is derived from an EMBL/GenBank/DDBJ whole genome shotgun (WGS) entry which is preliminary data.</text>
</comment>
<dbReference type="OrthoDB" id="6515318at2759"/>
<reference evidence="1 2" key="1">
    <citation type="journal article" date="2019" name="Sci. Rep.">
        <title>Orb-weaving spider Araneus ventricosus genome elucidates the spidroin gene catalogue.</title>
        <authorList>
            <person name="Kono N."/>
            <person name="Nakamura H."/>
            <person name="Ohtoshi R."/>
            <person name="Moran D.A.P."/>
            <person name="Shinohara A."/>
            <person name="Yoshida Y."/>
            <person name="Fujiwara M."/>
            <person name="Mori M."/>
            <person name="Tomita M."/>
            <person name="Arakawa K."/>
        </authorList>
    </citation>
    <scope>NUCLEOTIDE SEQUENCE [LARGE SCALE GENOMIC DNA]</scope>
</reference>
<gene>
    <name evidence="1" type="ORF">AVEN_137850_1</name>
</gene>
<keyword evidence="2" id="KW-1185">Reference proteome</keyword>
<feature type="non-terminal residue" evidence="1">
    <location>
        <position position="203"/>
    </location>
</feature>
<sequence>MTHFVSRFCTQLASRLSFRVYSTWKQKTVIGLTNSNKYVPHPFSCCKPKWMSSSAHSDTVNEEELGEQVKFYFKIHKTGEIVEATAREGQTVMAVAVGCEINMEVHVGNKAVDLLAKKTTLEGITTQYPGPRSFLKKKLHAISNQRWQNEWDNGDTRRNFHLIFSKVKTSPAPWQRPEIMLAMGHGPFPTYRKRFSLRMTDYC</sequence>
<dbReference type="EMBL" id="BGPR01015893">
    <property type="protein sequence ID" value="GBN71028.1"/>
    <property type="molecule type" value="Genomic_DNA"/>
</dbReference>
<evidence type="ECO:0000313" key="2">
    <source>
        <dbReference type="Proteomes" id="UP000499080"/>
    </source>
</evidence>
<protein>
    <submittedName>
        <fullName evidence="1">Uncharacterized protein</fullName>
    </submittedName>
</protein>
<accession>A0A4Y2R5R0</accession>
<dbReference type="AlphaFoldDB" id="A0A4Y2R5R0"/>
<proteinExistence type="predicted"/>
<organism evidence="1 2">
    <name type="scientific">Araneus ventricosus</name>
    <name type="common">Orbweaver spider</name>
    <name type="synonym">Epeira ventricosa</name>
    <dbReference type="NCBI Taxonomy" id="182803"/>
    <lineage>
        <taxon>Eukaryota</taxon>
        <taxon>Metazoa</taxon>
        <taxon>Ecdysozoa</taxon>
        <taxon>Arthropoda</taxon>
        <taxon>Chelicerata</taxon>
        <taxon>Arachnida</taxon>
        <taxon>Araneae</taxon>
        <taxon>Araneomorphae</taxon>
        <taxon>Entelegynae</taxon>
        <taxon>Araneoidea</taxon>
        <taxon>Araneidae</taxon>
        <taxon>Araneus</taxon>
    </lineage>
</organism>
<dbReference type="Proteomes" id="UP000499080">
    <property type="component" value="Unassembled WGS sequence"/>
</dbReference>